<dbReference type="InterPro" id="IPR003728">
    <property type="entry name" value="Ribosome_maturation_RimP"/>
</dbReference>
<keyword evidence="7" id="KW-1185">Reference proteome</keyword>
<proteinExistence type="inferred from homology"/>
<comment type="similarity">
    <text evidence="3">Belongs to the RimP family.</text>
</comment>
<dbReference type="HAMAP" id="MF_01077">
    <property type="entry name" value="RimP"/>
    <property type="match status" value="1"/>
</dbReference>
<gene>
    <name evidence="3 6" type="primary">rimP</name>
    <name evidence="6" type="ORF">AUCHE_01_00750</name>
</gene>
<dbReference type="Gene3D" id="3.30.300.70">
    <property type="entry name" value="RimP-like superfamily, N-terminal"/>
    <property type="match status" value="1"/>
</dbReference>
<evidence type="ECO:0000259" key="5">
    <source>
        <dbReference type="Pfam" id="PF17384"/>
    </source>
</evidence>
<evidence type="ECO:0000256" key="2">
    <source>
        <dbReference type="ARBA" id="ARBA00022517"/>
    </source>
</evidence>
<dbReference type="Pfam" id="PF02576">
    <property type="entry name" value="RimP_N"/>
    <property type="match status" value="1"/>
</dbReference>
<dbReference type="CDD" id="cd01734">
    <property type="entry name" value="YlxS_C"/>
    <property type="match status" value="1"/>
</dbReference>
<dbReference type="GO" id="GO:0000028">
    <property type="term" value="P:ribosomal small subunit assembly"/>
    <property type="evidence" value="ECO:0007669"/>
    <property type="project" value="TreeGrafter"/>
</dbReference>
<evidence type="ECO:0000256" key="1">
    <source>
        <dbReference type="ARBA" id="ARBA00022490"/>
    </source>
</evidence>
<comment type="caution">
    <text evidence="6">The sequence shown here is derived from an EMBL/GenBank/DDBJ whole genome shotgun (WGS) entry which is preliminary data.</text>
</comment>
<evidence type="ECO:0000256" key="3">
    <source>
        <dbReference type="HAMAP-Rule" id="MF_01077"/>
    </source>
</evidence>
<comment type="subcellular location">
    <subcellularLocation>
        <location evidence="3">Cytoplasm</location>
    </subcellularLocation>
</comment>
<organism evidence="6 7">
    <name type="scientific">Austwickia chelonae NBRC 105200</name>
    <dbReference type="NCBI Taxonomy" id="1184607"/>
    <lineage>
        <taxon>Bacteria</taxon>
        <taxon>Bacillati</taxon>
        <taxon>Actinomycetota</taxon>
        <taxon>Actinomycetes</taxon>
        <taxon>Micrococcales</taxon>
        <taxon>Dermatophilaceae</taxon>
        <taxon>Austwickia</taxon>
    </lineage>
</organism>
<keyword evidence="2 3" id="KW-0690">Ribosome biogenesis</keyword>
<dbReference type="EMBL" id="BAGZ01000001">
    <property type="protein sequence ID" value="GAB76513.1"/>
    <property type="molecule type" value="Genomic_DNA"/>
</dbReference>
<dbReference type="PANTHER" id="PTHR33867:SF1">
    <property type="entry name" value="RIBOSOME MATURATION FACTOR RIMP"/>
    <property type="match status" value="1"/>
</dbReference>
<dbReference type="SUPFAM" id="SSF75420">
    <property type="entry name" value="YhbC-like, N-terminal domain"/>
    <property type="match status" value="1"/>
</dbReference>
<dbReference type="Proteomes" id="UP000008495">
    <property type="component" value="Unassembled WGS sequence"/>
</dbReference>
<dbReference type="OrthoDB" id="9805006at2"/>
<accession>K6V397</accession>
<evidence type="ECO:0000313" key="7">
    <source>
        <dbReference type="Proteomes" id="UP000008495"/>
    </source>
</evidence>
<reference evidence="6 7" key="1">
    <citation type="submission" date="2012-08" db="EMBL/GenBank/DDBJ databases">
        <title>Whole genome shotgun sequence of Austwickia chelonae NBRC 105200.</title>
        <authorList>
            <person name="Yoshida I."/>
            <person name="Hosoyama A."/>
            <person name="Tsuchikane K."/>
            <person name="Katsumata H."/>
            <person name="Ando Y."/>
            <person name="Ohji S."/>
            <person name="Hamada M."/>
            <person name="Tamura T."/>
            <person name="Yamazoe A."/>
            <person name="Yamazaki S."/>
            <person name="Fujita N."/>
        </authorList>
    </citation>
    <scope>NUCLEOTIDE SEQUENCE [LARGE SCALE GENOMIC DNA]</scope>
    <source>
        <strain evidence="6 7">NBRC 105200</strain>
    </source>
</reference>
<dbReference type="GO" id="GO:0006412">
    <property type="term" value="P:translation"/>
    <property type="evidence" value="ECO:0007669"/>
    <property type="project" value="TreeGrafter"/>
</dbReference>
<feature type="domain" description="Ribosome maturation factor RimP N-terminal" evidence="4">
    <location>
        <begin position="15"/>
        <end position="99"/>
    </location>
</feature>
<feature type="domain" description="Ribosome maturation factor RimP C-terminal" evidence="5">
    <location>
        <begin position="102"/>
        <end position="164"/>
    </location>
</feature>
<comment type="function">
    <text evidence="3">Required for maturation of 30S ribosomal subunits.</text>
</comment>
<dbReference type="GO" id="GO:0005829">
    <property type="term" value="C:cytosol"/>
    <property type="evidence" value="ECO:0007669"/>
    <property type="project" value="TreeGrafter"/>
</dbReference>
<dbReference type="Pfam" id="PF17384">
    <property type="entry name" value="DUF150_C"/>
    <property type="match status" value="1"/>
</dbReference>
<evidence type="ECO:0000259" key="4">
    <source>
        <dbReference type="Pfam" id="PF02576"/>
    </source>
</evidence>
<dbReference type="AlphaFoldDB" id="K6V397"/>
<dbReference type="eggNOG" id="COG0779">
    <property type="taxonomic scope" value="Bacteria"/>
</dbReference>
<dbReference type="InterPro" id="IPR028989">
    <property type="entry name" value="RimP_N"/>
</dbReference>
<dbReference type="InterPro" id="IPR028998">
    <property type="entry name" value="RimP_C"/>
</dbReference>
<dbReference type="PANTHER" id="PTHR33867">
    <property type="entry name" value="RIBOSOME MATURATION FACTOR RIMP"/>
    <property type="match status" value="1"/>
</dbReference>
<evidence type="ECO:0000313" key="6">
    <source>
        <dbReference type="EMBL" id="GAB76513.1"/>
    </source>
</evidence>
<dbReference type="RefSeq" id="WP_006501263.1">
    <property type="nucleotide sequence ID" value="NZ_BAGZ01000001.1"/>
</dbReference>
<dbReference type="STRING" id="100225.SAMN05421595_1641"/>
<dbReference type="InterPro" id="IPR035956">
    <property type="entry name" value="RimP_N_sf"/>
</dbReference>
<name>K6V397_9MICO</name>
<sequence>MTISDQAAQVVSVTAPAVAALGLLVEDVSLTPAGKRRTVRITIDRDLGYLDPGDDTSAVPPLTLDEIAEATRAVDAALDEYEPLGAAPYSLEVTSPGVDRALRERRHYRRNVGRLVDFDLGEGGRLTARMVAVGPQVLTVVPESGEQREIELSEVVRARVQVEFGHAPTDDEES</sequence>
<protein>
    <recommendedName>
        <fullName evidence="3">Ribosome maturation factor RimP</fullName>
    </recommendedName>
</protein>
<keyword evidence="1 3" id="KW-0963">Cytoplasm</keyword>